<feature type="chain" id="PRO_5002473300" evidence="5">
    <location>
        <begin position="20"/>
        <end position="205"/>
    </location>
</feature>
<dbReference type="PRINTS" id="PR01021">
    <property type="entry name" value="OMPADOMAIN"/>
</dbReference>
<evidence type="ECO:0000256" key="2">
    <source>
        <dbReference type="ARBA" id="ARBA00023136"/>
    </source>
</evidence>
<sequence>MKYLILPLILALSGCSSLTDEMSMLGGDLLDTAPSSDFDVRYPEWGAQPTIASSGVKGPMGQQRTQSYSDLQNFLLSNGVDYEVLPGNHVMVKLKDTIKFNSGSSRVSSDSQYWLDMMGSYLATQPGIDIVIDGHADSTGAPTFNDTLSMKRATAVKQQLVRNNVAMQSIFTRGYGEYVPACTNKTKTGKACNRRVEVLFIVANN</sequence>
<evidence type="ECO:0000259" key="6">
    <source>
        <dbReference type="PROSITE" id="PS51123"/>
    </source>
</evidence>
<dbReference type="Pfam" id="PF00691">
    <property type="entry name" value="OmpA"/>
    <property type="match status" value="1"/>
</dbReference>
<proteinExistence type="predicted"/>
<dbReference type="Gene3D" id="3.30.1330.60">
    <property type="entry name" value="OmpA-like domain"/>
    <property type="match status" value="1"/>
</dbReference>
<keyword evidence="2 4" id="KW-0472">Membrane</keyword>
<dbReference type="SUPFAM" id="SSF103088">
    <property type="entry name" value="OmpA-like"/>
    <property type="match status" value="1"/>
</dbReference>
<keyword evidence="3" id="KW-0998">Cell outer membrane</keyword>
<dbReference type="OrthoDB" id="9782229at2"/>
<dbReference type="InterPro" id="IPR006665">
    <property type="entry name" value="OmpA-like"/>
</dbReference>
<dbReference type="PANTHER" id="PTHR30329">
    <property type="entry name" value="STATOR ELEMENT OF FLAGELLAR MOTOR COMPLEX"/>
    <property type="match status" value="1"/>
</dbReference>
<evidence type="ECO:0000256" key="4">
    <source>
        <dbReference type="PROSITE-ProRule" id="PRU00473"/>
    </source>
</evidence>
<dbReference type="EMBL" id="JXXV01000012">
    <property type="protein sequence ID" value="KJY83947.1"/>
    <property type="molecule type" value="Genomic_DNA"/>
</dbReference>
<accession>A0A0F4NLE2</accession>
<dbReference type="InterPro" id="IPR050330">
    <property type="entry name" value="Bact_OuterMem_StrucFunc"/>
</dbReference>
<feature type="signal peptide" evidence="5">
    <location>
        <begin position="1"/>
        <end position="19"/>
    </location>
</feature>
<comment type="caution">
    <text evidence="7">The sequence shown here is derived from an EMBL/GenBank/DDBJ whole genome shotgun (WGS) entry which is preliminary data.</text>
</comment>
<dbReference type="CDD" id="cd07185">
    <property type="entry name" value="OmpA_C-like"/>
    <property type="match status" value="1"/>
</dbReference>
<dbReference type="PATRIC" id="fig|579748.3.peg.1306"/>
<dbReference type="PANTHER" id="PTHR30329:SF21">
    <property type="entry name" value="LIPOPROTEIN YIAD-RELATED"/>
    <property type="match status" value="1"/>
</dbReference>
<evidence type="ECO:0000256" key="5">
    <source>
        <dbReference type="SAM" id="SignalP"/>
    </source>
</evidence>
<dbReference type="AlphaFoldDB" id="A0A0F4NLE2"/>
<evidence type="ECO:0000313" key="7">
    <source>
        <dbReference type="EMBL" id="KJY83947.1"/>
    </source>
</evidence>
<dbReference type="PROSITE" id="PS51123">
    <property type="entry name" value="OMPA_2"/>
    <property type="match status" value="1"/>
</dbReference>
<evidence type="ECO:0000256" key="1">
    <source>
        <dbReference type="ARBA" id="ARBA00004442"/>
    </source>
</evidence>
<dbReference type="InterPro" id="IPR006664">
    <property type="entry name" value="OMP_bac"/>
</dbReference>
<dbReference type="InterPro" id="IPR036737">
    <property type="entry name" value="OmpA-like_sf"/>
</dbReference>
<organism evidence="7 8">
    <name type="scientific">Vibrio galatheae</name>
    <dbReference type="NCBI Taxonomy" id="579748"/>
    <lineage>
        <taxon>Bacteria</taxon>
        <taxon>Pseudomonadati</taxon>
        <taxon>Pseudomonadota</taxon>
        <taxon>Gammaproteobacteria</taxon>
        <taxon>Vibrionales</taxon>
        <taxon>Vibrionaceae</taxon>
        <taxon>Vibrio</taxon>
    </lineage>
</organism>
<dbReference type="GO" id="GO:0009279">
    <property type="term" value="C:cell outer membrane"/>
    <property type="evidence" value="ECO:0007669"/>
    <property type="project" value="UniProtKB-SubCell"/>
</dbReference>
<dbReference type="STRING" id="579748.TW81_06370"/>
<dbReference type="RefSeq" id="WP_045954868.1">
    <property type="nucleotide sequence ID" value="NZ_JXXV01000012.1"/>
</dbReference>
<keyword evidence="8" id="KW-1185">Reference proteome</keyword>
<keyword evidence="5" id="KW-0732">Signal</keyword>
<dbReference type="Proteomes" id="UP000033673">
    <property type="component" value="Unassembled WGS sequence"/>
</dbReference>
<gene>
    <name evidence="7" type="ORF">TW81_06370</name>
</gene>
<evidence type="ECO:0000256" key="3">
    <source>
        <dbReference type="ARBA" id="ARBA00023237"/>
    </source>
</evidence>
<protein>
    <submittedName>
        <fullName evidence="7">Membrane protein</fullName>
    </submittedName>
</protein>
<comment type="subcellular location">
    <subcellularLocation>
        <location evidence="1">Cell outer membrane</location>
    </subcellularLocation>
</comment>
<evidence type="ECO:0000313" key="8">
    <source>
        <dbReference type="Proteomes" id="UP000033673"/>
    </source>
</evidence>
<feature type="domain" description="OmpA-like" evidence="6">
    <location>
        <begin position="87"/>
        <end position="204"/>
    </location>
</feature>
<name>A0A0F4NLE2_9VIBR</name>
<reference evidence="7 8" key="1">
    <citation type="journal article" date="2015" name="BMC Genomics">
        <title>Genome mining reveals unlocked bioactive potential of marine Gram-negative bacteria.</title>
        <authorList>
            <person name="Machado H."/>
            <person name="Sonnenschein E.C."/>
            <person name="Melchiorsen J."/>
            <person name="Gram L."/>
        </authorList>
    </citation>
    <scope>NUCLEOTIDE SEQUENCE [LARGE SCALE GENOMIC DNA]</scope>
    <source>
        <strain evidence="7 8">S2757</strain>
    </source>
</reference>
<dbReference type="PROSITE" id="PS51257">
    <property type="entry name" value="PROKAR_LIPOPROTEIN"/>
    <property type="match status" value="1"/>
</dbReference>